<name>A0A9P9ANR0_9HYPO</name>
<dbReference type="Gene3D" id="3.90.550.10">
    <property type="entry name" value="Spore Coat Polysaccharide Biosynthesis Protein SpsA, Chain A"/>
    <property type="match status" value="1"/>
</dbReference>
<keyword evidence="1" id="KW-0812">Transmembrane</keyword>
<gene>
    <name evidence="2" type="ORF">B0T10DRAFT_411085</name>
</gene>
<organism evidence="2 3">
    <name type="scientific">Thelonectria olida</name>
    <dbReference type="NCBI Taxonomy" id="1576542"/>
    <lineage>
        <taxon>Eukaryota</taxon>
        <taxon>Fungi</taxon>
        <taxon>Dikarya</taxon>
        <taxon>Ascomycota</taxon>
        <taxon>Pezizomycotina</taxon>
        <taxon>Sordariomycetes</taxon>
        <taxon>Hypocreomycetidae</taxon>
        <taxon>Hypocreales</taxon>
        <taxon>Nectriaceae</taxon>
        <taxon>Thelonectria</taxon>
    </lineage>
</organism>
<dbReference type="AlphaFoldDB" id="A0A9P9ANR0"/>
<reference evidence="2 3" key="1">
    <citation type="journal article" date="2021" name="Nat. Commun.">
        <title>Genetic determinants of endophytism in the Arabidopsis root mycobiome.</title>
        <authorList>
            <person name="Mesny F."/>
            <person name="Miyauchi S."/>
            <person name="Thiergart T."/>
            <person name="Pickel B."/>
            <person name="Atanasova L."/>
            <person name="Karlsson M."/>
            <person name="Huettel B."/>
            <person name="Barry K.W."/>
            <person name="Haridas S."/>
            <person name="Chen C."/>
            <person name="Bauer D."/>
            <person name="Andreopoulos W."/>
            <person name="Pangilinan J."/>
            <person name="LaButti K."/>
            <person name="Riley R."/>
            <person name="Lipzen A."/>
            <person name="Clum A."/>
            <person name="Drula E."/>
            <person name="Henrissat B."/>
            <person name="Kohler A."/>
            <person name="Grigoriev I.V."/>
            <person name="Martin F.M."/>
            <person name="Hacquard S."/>
        </authorList>
    </citation>
    <scope>NUCLEOTIDE SEQUENCE [LARGE SCALE GENOMIC DNA]</scope>
    <source>
        <strain evidence="2 3">MPI-CAGE-CH-0241</strain>
    </source>
</reference>
<comment type="caution">
    <text evidence="2">The sequence shown here is derived from an EMBL/GenBank/DDBJ whole genome shotgun (WGS) entry which is preliminary data.</text>
</comment>
<evidence type="ECO:0000313" key="3">
    <source>
        <dbReference type="Proteomes" id="UP000777438"/>
    </source>
</evidence>
<evidence type="ECO:0000313" key="2">
    <source>
        <dbReference type="EMBL" id="KAH6883443.1"/>
    </source>
</evidence>
<accession>A0A9P9ANR0</accession>
<dbReference type="Proteomes" id="UP000777438">
    <property type="component" value="Unassembled WGS sequence"/>
</dbReference>
<keyword evidence="3" id="KW-1185">Reference proteome</keyword>
<feature type="transmembrane region" description="Helical" evidence="1">
    <location>
        <begin position="63"/>
        <end position="83"/>
    </location>
</feature>
<protein>
    <submittedName>
        <fullName evidence="2">Glycosyl transferase</fullName>
    </submittedName>
</protein>
<keyword evidence="2" id="KW-0808">Transferase</keyword>
<dbReference type="OrthoDB" id="2590398at2759"/>
<evidence type="ECO:0000256" key="1">
    <source>
        <dbReference type="SAM" id="Phobius"/>
    </source>
</evidence>
<dbReference type="SUPFAM" id="SSF53448">
    <property type="entry name" value="Nucleotide-diphospho-sugar transferases"/>
    <property type="match status" value="1"/>
</dbReference>
<dbReference type="InterPro" id="IPR029044">
    <property type="entry name" value="Nucleotide-diphossugar_trans"/>
</dbReference>
<keyword evidence="1" id="KW-0472">Membrane</keyword>
<feature type="transmembrane region" description="Helical" evidence="1">
    <location>
        <begin position="482"/>
        <end position="508"/>
    </location>
</feature>
<feature type="transmembrane region" description="Helical" evidence="1">
    <location>
        <begin position="385"/>
        <end position="404"/>
    </location>
</feature>
<dbReference type="EMBL" id="JAGPYM010000023">
    <property type="protein sequence ID" value="KAH6883443.1"/>
    <property type="molecule type" value="Genomic_DNA"/>
</dbReference>
<feature type="transmembrane region" description="Helical" evidence="1">
    <location>
        <begin position="103"/>
        <end position="119"/>
    </location>
</feature>
<proteinExistence type="predicted"/>
<dbReference type="GO" id="GO:0016740">
    <property type="term" value="F:transferase activity"/>
    <property type="evidence" value="ECO:0007669"/>
    <property type="project" value="UniProtKB-KW"/>
</dbReference>
<dbReference type="Pfam" id="PF13641">
    <property type="entry name" value="Glyco_tranf_2_3"/>
    <property type="match status" value="1"/>
</dbReference>
<sequence>MSYRTASSNSPLYMFKNPMKSSKQLPFEQPTLSDEDFEVFARLMRDQQALDAPGIWSKSVGRLLYVALLSSILYFGFVGWPLWDGAAYWFWNFYHDEVAQDQIWGLIAFLVAGTIRNFLPQFFCTFDRTEPASDPEKPRDASECCVIIPCYKSAETLRLTLPACLAIFGPEQIFVVANGNSPTPLDHTADVCAEFGVRHFWVPVGSKITAEFVGVALAGQYKYCMLIDDDVLLPANLPLPTHVFGGSDSSNKVACVGYTIKSVGTNSSRGTLIQQVQDIEYKVAGLAKVFQSYYGSVIFPHGAVALWRRGVLEKIFHGHPGYHISEDWYLGHTARAAGYRMVMSSQVFVETETPPRLFPAPFAKKGDSRGGYGEMSIYKQRFFRWNFFFLFRIWSNAAYLIFSWRLGWRELFTKLWVFGECYDSLIMLFAPIVLPVSLAANWRFTLIVSGGLLVANSLLVCWFNVVHLGLLRRARATDERVAWIAFPAYMFVKFVMVFVNVASVYWSIYEYAFFFTRQHLRVTESVPAWQVIRESIHRTIPE</sequence>
<feature type="transmembrane region" description="Helical" evidence="1">
    <location>
        <begin position="451"/>
        <end position="470"/>
    </location>
</feature>
<feature type="transmembrane region" description="Helical" evidence="1">
    <location>
        <begin position="424"/>
        <end position="444"/>
    </location>
</feature>
<keyword evidence="1" id="KW-1133">Transmembrane helix</keyword>